<evidence type="ECO:0000256" key="4">
    <source>
        <dbReference type="ARBA" id="ARBA00023163"/>
    </source>
</evidence>
<dbReference type="InterPro" id="IPR000847">
    <property type="entry name" value="LysR_HTH_N"/>
</dbReference>
<evidence type="ECO:0000256" key="3">
    <source>
        <dbReference type="ARBA" id="ARBA00023125"/>
    </source>
</evidence>
<dbReference type="EMBL" id="BOMI01000115">
    <property type="protein sequence ID" value="GID77166.1"/>
    <property type="molecule type" value="Genomic_DNA"/>
</dbReference>
<comment type="similarity">
    <text evidence="1">Belongs to the LysR transcriptional regulatory family.</text>
</comment>
<dbReference type="PANTHER" id="PTHR30346:SF28">
    <property type="entry name" value="HTH-TYPE TRANSCRIPTIONAL REGULATOR CYNR"/>
    <property type="match status" value="1"/>
</dbReference>
<sequence length="296" mass="31906">MLIEDLRALLALGEHRHVTEAAAALGTTQPTLSRLLSRVEAEVGARLFERDARGVHPNPLGEVTLAAARDIVDRHDRLRRDLAGLLDPESGTVRLAFLDSMATSLVPRILRDVRRRAPHMRIELRQEPGHEMLRDLDAGVSELAMLSPRPSGPYGWVALQTQSLALIVPPGHRWVARSRAVPLAEVAREDFVTIPSGFGFRRLVDDLFAAAGVTPRIAFEIGDLATIEGLVGAGLGVALVPEQFVGASGTVGLALAAPGAERVVGLTWRTDRRLGPAAARFRDFVERAAPYGLTSG</sequence>
<keyword evidence="2" id="KW-0805">Transcription regulation</keyword>
<dbReference type="SUPFAM" id="SSF46785">
    <property type="entry name" value="Winged helix' DNA-binding domain"/>
    <property type="match status" value="1"/>
</dbReference>
<protein>
    <submittedName>
        <fullName evidence="6">LysR family transcriptional regulator</fullName>
    </submittedName>
</protein>
<proteinExistence type="inferred from homology"/>
<dbReference type="PROSITE" id="PS50931">
    <property type="entry name" value="HTH_LYSR"/>
    <property type="match status" value="1"/>
</dbReference>
<dbReference type="PANTHER" id="PTHR30346">
    <property type="entry name" value="TRANSCRIPTIONAL DUAL REGULATOR HCAR-RELATED"/>
    <property type="match status" value="1"/>
</dbReference>
<dbReference type="InterPro" id="IPR005119">
    <property type="entry name" value="LysR_subst-bd"/>
</dbReference>
<name>A0ABQ3YAZ5_9ACTN</name>
<accession>A0ABQ3YAZ5</accession>
<feature type="domain" description="HTH lysR-type" evidence="5">
    <location>
        <begin position="1"/>
        <end position="58"/>
    </location>
</feature>
<dbReference type="Proteomes" id="UP000609879">
    <property type="component" value="Unassembled WGS sequence"/>
</dbReference>
<dbReference type="PRINTS" id="PR00039">
    <property type="entry name" value="HTHLYSR"/>
</dbReference>
<comment type="caution">
    <text evidence="6">The sequence shown here is derived from an EMBL/GenBank/DDBJ whole genome shotgun (WGS) entry which is preliminary data.</text>
</comment>
<dbReference type="Pfam" id="PF03466">
    <property type="entry name" value="LysR_substrate"/>
    <property type="match status" value="1"/>
</dbReference>
<evidence type="ECO:0000256" key="2">
    <source>
        <dbReference type="ARBA" id="ARBA00023015"/>
    </source>
</evidence>
<dbReference type="InterPro" id="IPR036390">
    <property type="entry name" value="WH_DNA-bd_sf"/>
</dbReference>
<keyword evidence="4" id="KW-0804">Transcription</keyword>
<evidence type="ECO:0000313" key="6">
    <source>
        <dbReference type="EMBL" id="GID77166.1"/>
    </source>
</evidence>
<dbReference type="InterPro" id="IPR036388">
    <property type="entry name" value="WH-like_DNA-bd_sf"/>
</dbReference>
<keyword evidence="7" id="KW-1185">Reference proteome</keyword>
<dbReference type="Gene3D" id="3.40.190.290">
    <property type="match status" value="1"/>
</dbReference>
<evidence type="ECO:0000259" key="5">
    <source>
        <dbReference type="PROSITE" id="PS50931"/>
    </source>
</evidence>
<dbReference type="SUPFAM" id="SSF53850">
    <property type="entry name" value="Periplasmic binding protein-like II"/>
    <property type="match status" value="1"/>
</dbReference>
<dbReference type="Pfam" id="PF00126">
    <property type="entry name" value="HTH_1"/>
    <property type="match status" value="1"/>
</dbReference>
<dbReference type="RefSeq" id="WP_203770856.1">
    <property type="nucleotide sequence ID" value="NZ_BAAABO010000002.1"/>
</dbReference>
<evidence type="ECO:0000313" key="7">
    <source>
        <dbReference type="Proteomes" id="UP000609879"/>
    </source>
</evidence>
<evidence type="ECO:0000256" key="1">
    <source>
        <dbReference type="ARBA" id="ARBA00009437"/>
    </source>
</evidence>
<reference evidence="6 7" key="1">
    <citation type="submission" date="2021-01" db="EMBL/GenBank/DDBJ databases">
        <title>Whole genome shotgun sequence of Actinoplanes deccanensis NBRC 13994.</title>
        <authorList>
            <person name="Komaki H."/>
            <person name="Tamura T."/>
        </authorList>
    </citation>
    <scope>NUCLEOTIDE SEQUENCE [LARGE SCALE GENOMIC DNA]</scope>
    <source>
        <strain evidence="6 7">NBRC 13994</strain>
    </source>
</reference>
<organism evidence="6 7">
    <name type="scientific">Paractinoplanes deccanensis</name>
    <dbReference type="NCBI Taxonomy" id="113561"/>
    <lineage>
        <taxon>Bacteria</taxon>
        <taxon>Bacillati</taxon>
        <taxon>Actinomycetota</taxon>
        <taxon>Actinomycetes</taxon>
        <taxon>Micromonosporales</taxon>
        <taxon>Micromonosporaceae</taxon>
        <taxon>Paractinoplanes</taxon>
    </lineage>
</organism>
<dbReference type="Gene3D" id="1.10.10.10">
    <property type="entry name" value="Winged helix-like DNA-binding domain superfamily/Winged helix DNA-binding domain"/>
    <property type="match status" value="1"/>
</dbReference>
<keyword evidence="3" id="KW-0238">DNA-binding</keyword>
<gene>
    <name evidence="6" type="ORF">Ade02nite_58070</name>
</gene>